<dbReference type="InterPro" id="IPR011333">
    <property type="entry name" value="SKP1/BTB/POZ_sf"/>
</dbReference>
<name>A0A8H4VN37_9AGAR</name>
<dbReference type="SUPFAM" id="SSF54695">
    <property type="entry name" value="POZ domain"/>
    <property type="match status" value="1"/>
</dbReference>
<sequence>MSLDTGVIGLGVTVSRGSCSLFNAICTIPAAFCPRRPCVFERKKGLYSAGNPMAPTYSDARSSATSPKLRVNTERIITRHPEFYFSDGSVVIIIENTAFRVHQSLLARHSEVFNGMWGVPQPQQAEKYDGCPCVDLQDSVNDFVDVLRVIYDAFHFDKIKPDTSLSALITFIAGILRISTKYSMQALRNKCISIIQDKFPSTLRGCDDVLARGIQYVPSEIVRIIPLARETTVPKVLPWAFYLCAHISVDEILANSVLSWSDKALCLAGKERLWAMQKTMTHSFLLDFKQAPACTTGCQGRMPRNLKLADIESLRINPHPLEEYTDWKTLMICVKCQAMAEAQHREGREKVWQALPTLFLLGTWDEIFKDQAC</sequence>
<evidence type="ECO:0000259" key="1">
    <source>
        <dbReference type="PROSITE" id="PS50097"/>
    </source>
</evidence>
<dbReference type="EMBL" id="JAACJL010000045">
    <property type="protein sequence ID" value="KAF4613904.1"/>
    <property type="molecule type" value="Genomic_DNA"/>
</dbReference>
<reference evidence="2 3" key="1">
    <citation type="submission" date="2019-12" db="EMBL/GenBank/DDBJ databases">
        <authorList>
            <person name="Floudas D."/>
            <person name="Bentzer J."/>
            <person name="Ahren D."/>
            <person name="Johansson T."/>
            <person name="Persson P."/>
            <person name="Tunlid A."/>
        </authorList>
    </citation>
    <scope>NUCLEOTIDE SEQUENCE [LARGE SCALE GENOMIC DNA]</scope>
    <source>
        <strain evidence="2 3">CBS 102.39</strain>
    </source>
</reference>
<dbReference type="InterPro" id="IPR000210">
    <property type="entry name" value="BTB/POZ_dom"/>
</dbReference>
<proteinExistence type="predicted"/>
<organism evidence="2 3">
    <name type="scientific">Agrocybe pediades</name>
    <dbReference type="NCBI Taxonomy" id="84607"/>
    <lineage>
        <taxon>Eukaryota</taxon>
        <taxon>Fungi</taxon>
        <taxon>Dikarya</taxon>
        <taxon>Basidiomycota</taxon>
        <taxon>Agaricomycotina</taxon>
        <taxon>Agaricomycetes</taxon>
        <taxon>Agaricomycetidae</taxon>
        <taxon>Agaricales</taxon>
        <taxon>Agaricineae</taxon>
        <taxon>Strophariaceae</taxon>
        <taxon>Agrocybe</taxon>
    </lineage>
</organism>
<gene>
    <name evidence="2" type="ORF">D9613_008133</name>
</gene>
<feature type="domain" description="BTB" evidence="1">
    <location>
        <begin position="88"/>
        <end position="152"/>
    </location>
</feature>
<dbReference type="AlphaFoldDB" id="A0A8H4VN37"/>
<protein>
    <recommendedName>
        <fullName evidence="1">BTB domain-containing protein</fullName>
    </recommendedName>
</protein>
<evidence type="ECO:0000313" key="3">
    <source>
        <dbReference type="Proteomes" id="UP000521872"/>
    </source>
</evidence>
<evidence type="ECO:0000313" key="2">
    <source>
        <dbReference type="EMBL" id="KAF4613904.1"/>
    </source>
</evidence>
<dbReference type="Gene3D" id="3.30.710.10">
    <property type="entry name" value="Potassium Channel Kv1.1, Chain A"/>
    <property type="match status" value="1"/>
</dbReference>
<dbReference type="SMART" id="SM00225">
    <property type="entry name" value="BTB"/>
    <property type="match status" value="1"/>
</dbReference>
<dbReference type="PROSITE" id="PS50097">
    <property type="entry name" value="BTB"/>
    <property type="match status" value="1"/>
</dbReference>
<keyword evidence="3" id="KW-1185">Reference proteome</keyword>
<accession>A0A8H4VN37</accession>
<dbReference type="Proteomes" id="UP000521872">
    <property type="component" value="Unassembled WGS sequence"/>
</dbReference>
<dbReference type="Pfam" id="PF00651">
    <property type="entry name" value="BTB"/>
    <property type="match status" value="1"/>
</dbReference>
<comment type="caution">
    <text evidence="2">The sequence shown here is derived from an EMBL/GenBank/DDBJ whole genome shotgun (WGS) entry which is preliminary data.</text>
</comment>